<evidence type="ECO:0000313" key="5">
    <source>
        <dbReference type="EMBL" id="KZL05030.1"/>
    </source>
</evidence>
<name>A0A165SYN5_9HYPH</name>
<evidence type="ECO:0000313" key="6">
    <source>
        <dbReference type="Proteomes" id="UP000076577"/>
    </source>
</evidence>
<feature type="transmembrane region" description="Helical" evidence="1">
    <location>
        <begin position="20"/>
        <end position="40"/>
    </location>
</feature>
<keyword evidence="1" id="KW-1133">Transmembrane helix</keyword>
<dbReference type="Pfam" id="PF06744">
    <property type="entry name" value="IcmF_C"/>
    <property type="match status" value="1"/>
</dbReference>
<protein>
    <recommendedName>
        <fullName evidence="7">Intracellular multiplication and macrophage-killing protein</fullName>
    </recommendedName>
</protein>
<dbReference type="InterPro" id="IPR009612">
    <property type="entry name" value="IcmF-rel"/>
</dbReference>
<evidence type="ECO:0000259" key="3">
    <source>
        <dbReference type="Pfam" id="PF06761"/>
    </source>
</evidence>
<accession>A0A165SYN5</accession>
<proteinExistence type="predicted"/>
<evidence type="ECO:0000259" key="4">
    <source>
        <dbReference type="Pfam" id="PF14331"/>
    </source>
</evidence>
<feature type="transmembrane region" description="Helical" evidence="1">
    <location>
        <begin position="463"/>
        <end position="486"/>
    </location>
</feature>
<evidence type="ECO:0008006" key="7">
    <source>
        <dbReference type="Google" id="ProtNLM"/>
    </source>
</evidence>
<dbReference type="STRING" id="989403.SAMN05421798_11534"/>
<dbReference type="Proteomes" id="UP000076577">
    <property type="component" value="Unassembled WGS sequence"/>
</dbReference>
<feature type="transmembrane region" description="Helical" evidence="1">
    <location>
        <begin position="60"/>
        <end position="80"/>
    </location>
</feature>
<reference evidence="5 6" key="1">
    <citation type="journal article" date="2016" name="Front. Microbiol.">
        <title>Comparative Genomic Analysis Reveals a Diverse Repertoire of Genes Involved in Prokaryote-Eukaryote Interactions within the Pseudovibrio Genus.</title>
        <authorList>
            <person name="Romano S."/>
            <person name="Fernandez-Guerra A."/>
            <person name="Reen F.J."/>
            <person name="Glockner F.O."/>
            <person name="Crowley S.P."/>
            <person name="O'Sullivan O."/>
            <person name="Cotter P.D."/>
            <person name="Adams C."/>
            <person name="Dobson A.D."/>
            <person name="O'Gara F."/>
        </authorList>
    </citation>
    <scope>NUCLEOTIDE SEQUENCE [LARGE SCALE GENOMIC DNA]</scope>
    <source>
        <strain evidence="5 6">Ad2</strain>
    </source>
</reference>
<feature type="domain" description="Type VI secretion system IcmF C-terminal" evidence="2">
    <location>
        <begin position="1071"/>
        <end position="1172"/>
    </location>
</feature>
<dbReference type="InterPro" id="IPR010623">
    <property type="entry name" value="IcmF_C"/>
</dbReference>
<dbReference type="NCBIfam" id="TIGR03348">
    <property type="entry name" value="VI_IcmF"/>
    <property type="match status" value="1"/>
</dbReference>
<dbReference type="InterPro" id="IPR025743">
    <property type="entry name" value="TssM1_N"/>
</dbReference>
<dbReference type="SUPFAM" id="SSF52540">
    <property type="entry name" value="P-loop containing nucleoside triphosphate hydrolases"/>
    <property type="match status" value="1"/>
</dbReference>
<dbReference type="PATRIC" id="fig|989403.3.peg.5013"/>
<dbReference type="PANTHER" id="PTHR36153">
    <property type="entry name" value="INNER MEMBRANE PROTEIN-RELATED"/>
    <property type="match status" value="1"/>
</dbReference>
<feature type="domain" description="Type VI secretion system component TssM1 N-terminal" evidence="4">
    <location>
        <begin position="216"/>
        <end position="467"/>
    </location>
</feature>
<dbReference type="Pfam" id="PF06761">
    <property type="entry name" value="IcmF-related"/>
    <property type="match status" value="1"/>
</dbReference>
<comment type="caution">
    <text evidence="5">The sequence shown here is derived from an EMBL/GenBank/DDBJ whole genome shotgun (WGS) entry which is preliminary data.</text>
</comment>
<dbReference type="InterPro" id="IPR017731">
    <property type="entry name" value="TssM1-like"/>
</dbReference>
<keyword evidence="1" id="KW-0812">Transmembrane</keyword>
<dbReference type="PANTHER" id="PTHR36153:SF5">
    <property type="entry name" value="EXPORTED PROTEIN"/>
    <property type="match status" value="1"/>
</dbReference>
<dbReference type="AlphaFoldDB" id="A0A165SYN5"/>
<keyword evidence="6" id="KW-1185">Reference proteome</keyword>
<dbReference type="InterPro" id="IPR027417">
    <property type="entry name" value="P-loop_NTPase"/>
</dbReference>
<gene>
    <name evidence="5" type="ORF">PsAD2_04581</name>
</gene>
<sequence>MISVIISKLKSLFMKFIKTIKSYLFLSSLIFIVIALLILIYGNYIKIYTYKPFESVNMRLIGVIILTLFWGINNLVYIFFNKKSKKTSKLKEVEQVKIEPNTIRLNNFEHGFIQAMKTISENWSGLDNKRRKNSLYSLPWYVMLGSPNSGKTSFIVESQLKFPLAHLFAQENAKRIQATQDVDYWVTDEAVLFDVAGQFIEHVNGKNTDGKDTLHKDLWAKLLKLLRETRPRRPINGVVLCLDVSELIGLDSNERAEKASLIHARLSEMTEVLGTRYTVHVILTKLDLIDGFHEFIAGLPAAERAKPFGFAFDLQTDWDQSKWLDEFNSGYSAFLEKLNAQTVDRIPEMHSSQERRNLYLFTRQLAGLNTILSDFLETALHQDKFSTAPHVRGVFFSSCRQEAIPCNPVLLATSQKYEISPPVLRLHSGPTKQYFSSELFKKVIFKEAGLAGDNIKIERAKRFALVGSGLAASLVYLGFVSLYWLAYDDNQAKSQEVLEIAKTFEGLLQEGPSSNLNASGQSYIEPLAALTSANSIFGDYRDRSWLGSNLLLYQGPKIGPEIEATYMEMLGNYFLPEVAGYIRSEISKLGKSDKSRDNNERLEALRIYLMLGDAARRNPALVRSWMKQKWQEQFEGDLELQQALENHLTFAIETALLETELDDKLVKASQHDLREVPRDLRLYRNIEQVSDRQLVSPVNFRNDIGPAYNIVFNGTQAAQADDGPIAVKEFFTKDAFLTFFIKMSKSLSVVAVEDAWVANERETVEYSDADLEEFRRKVVARYATNYIASWNNALNQLEVTDFRNLNQAVDVLEILTGPDEPLRRLINRVKKETEIYEGKLIELNAEQAVNAALPFDLNKEQGLRVRRAFSQLNSLVEAKEGEKAYLEDLETALVNLYEYLKEVRQAGDRSGEMALERAKARINLQGDDPIYTIKRLGVDLPAPLNRFFAKLADQSWKVLLLEAKSDLQRSWNEEVYADYNLNYAPLYPFNKHAEQEIPLEEFEAFFGPGGKIESFYKKNLIVFVDEATGEPRQIDGRHLAIEKEFQDKLKAILDLRKQYFNPDGLIGVEYNIQPVSLSGKLRRAVMNIEGQIISYSHGPRRPIRVIWPNVLTKEAESELTVFPSGKSRPHTVTFKGPWSGFRLLDHATIKGFDGNATLVEFSFAGQKVTYSLLHKGQTTLTRKQPLTDLILPAKM</sequence>
<dbReference type="Pfam" id="PF14331">
    <property type="entry name" value="IcmF-related_N"/>
    <property type="match status" value="1"/>
</dbReference>
<evidence type="ECO:0000256" key="1">
    <source>
        <dbReference type="SAM" id="Phobius"/>
    </source>
</evidence>
<feature type="domain" description="IcmF-related" evidence="3">
    <location>
        <begin position="526"/>
        <end position="833"/>
    </location>
</feature>
<dbReference type="EMBL" id="LMCB01000160">
    <property type="protein sequence ID" value="KZL05030.1"/>
    <property type="molecule type" value="Genomic_DNA"/>
</dbReference>
<dbReference type="InterPro" id="IPR053156">
    <property type="entry name" value="T6SS_TssM-like"/>
</dbReference>
<evidence type="ECO:0000259" key="2">
    <source>
        <dbReference type="Pfam" id="PF06744"/>
    </source>
</evidence>
<organism evidence="5 6">
    <name type="scientific">Pseudovibrio axinellae</name>
    <dbReference type="NCBI Taxonomy" id="989403"/>
    <lineage>
        <taxon>Bacteria</taxon>
        <taxon>Pseudomonadati</taxon>
        <taxon>Pseudomonadota</taxon>
        <taxon>Alphaproteobacteria</taxon>
        <taxon>Hyphomicrobiales</taxon>
        <taxon>Stappiaceae</taxon>
        <taxon>Pseudovibrio</taxon>
    </lineage>
</organism>
<keyword evidence="1" id="KW-0472">Membrane</keyword>